<evidence type="ECO:0000256" key="2">
    <source>
        <dbReference type="ARBA" id="ARBA00022741"/>
    </source>
</evidence>
<evidence type="ECO:0000256" key="10">
    <source>
        <dbReference type="PROSITE-ProRule" id="PRU00560"/>
    </source>
</evidence>
<evidence type="ECO:0000256" key="6">
    <source>
        <dbReference type="ARBA" id="ARBA00023235"/>
    </source>
</evidence>
<name>A0A0B5BIK6_9BACT</name>
<dbReference type="InterPro" id="IPR000212">
    <property type="entry name" value="DNA_helicase_UvrD/REP"/>
</dbReference>
<keyword evidence="6" id="KW-0413">Isomerase</keyword>
<dbReference type="EMBL" id="CP009788">
    <property type="protein sequence ID" value="AJE03856.1"/>
    <property type="molecule type" value="Genomic_DNA"/>
</dbReference>
<dbReference type="GO" id="GO:0003677">
    <property type="term" value="F:DNA binding"/>
    <property type="evidence" value="ECO:0007669"/>
    <property type="project" value="InterPro"/>
</dbReference>
<accession>A0A0B5BIK6</accession>
<evidence type="ECO:0000256" key="9">
    <source>
        <dbReference type="ARBA" id="ARBA00048988"/>
    </source>
</evidence>
<evidence type="ECO:0000256" key="8">
    <source>
        <dbReference type="ARBA" id="ARBA00034808"/>
    </source>
</evidence>
<comment type="catalytic activity">
    <reaction evidence="9">
        <text>ATP + H2O = ADP + phosphate + H(+)</text>
        <dbReference type="Rhea" id="RHEA:13065"/>
        <dbReference type="ChEBI" id="CHEBI:15377"/>
        <dbReference type="ChEBI" id="CHEBI:15378"/>
        <dbReference type="ChEBI" id="CHEBI:30616"/>
        <dbReference type="ChEBI" id="CHEBI:43474"/>
        <dbReference type="ChEBI" id="CHEBI:456216"/>
        <dbReference type="EC" id="5.6.2.4"/>
    </reaction>
</comment>
<keyword evidence="5 10" id="KW-0067">ATP-binding</keyword>
<dbReference type="OrthoDB" id="9810135at2"/>
<dbReference type="HOGENOM" id="CLU_004585_5_2_7"/>
<dbReference type="KEGG" id="gpi:GPICK_11270"/>
<evidence type="ECO:0000259" key="12">
    <source>
        <dbReference type="PROSITE" id="PS51217"/>
    </source>
</evidence>
<dbReference type="PANTHER" id="PTHR11070">
    <property type="entry name" value="UVRD / RECB / PCRA DNA HELICASE FAMILY MEMBER"/>
    <property type="match status" value="1"/>
</dbReference>
<gene>
    <name evidence="13" type="ORF">GPICK_11270</name>
</gene>
<dbReference type="Gene3D" id="1.10.10.160">
    <property type="match status" value="1"/>
</dbReference>
<dbReference type="GO" id="GO:0043138">
    <property type="term" value="F:3'-5' DNA helicase activity"/>
    <property type="evidence" value="ECO:0007669"/>
    <property type="project" value="UniProtKB-EC"/>
</dbReference>
<comment type="similarity">
    <text evidence="1">Belongs to the helicase family. UvrD subfamily.</text>
</comment>
<keyword evidence="2 10" id="KW-0547">Nucleotide-binding</keyword>
<keyword evidence="3 10" id="KW-0378">Hydrolase</keyword>
<sequence length="680" mass="77992">MSKFDLSTLNPPQRAAAEHTEGPLLVLAGAGSGKTRVITFRIGHLLLDRKVRADNILAVTFTNKAAGEMKERVRDLVGRAKCKGMVISTFHSLGVKILRRDIERLGYKKNFGIYTTSDQLGLIRQAMREVNADGKKHDAEGILWRISGWKNALIPPERALPRYEDPDELLACDVYPIYQRLLKACNAIDFDDIIMLTVGLLQGHPEVLEHWQERFRYIMVDEYQDTNASQYLFISLLAKKYRNLCVVGDDDQSIYGWRGADVGNILDFEKDYPGCRVVKLEQNYRSTGTILEAANHVIRNNVKRKEKRLWTDSGEGRPIDLVTAQDDEEEASLVVERIQMERYQHNLAFSDFAILYRTNSQSRAFEEQLRFEDIPYVLVGGMQFYERKEVKDALSYLRVIDNPLDEQALLRIVNFPRRGIGDGTVLRINQWSLEQSCHLMEAFGRVGEIEGINEPTREKVLAFHRLITGATEDFRRPGDLAGRVKRLFDRLGIEEELYRTIEEPATARKKVENVEQVINSMAGYEERIPGATLSGFLEKVSLMDEDRFSGKDKKEHGRDAVTLMSLHSSKGLEFPFVFLVGFEEEILPHKKSMEEGGTIDEERRLCYVGITRARRHLTVTRCLHRKKYGKLLERQPSRFLEEIPERLLQFHEGGAKKAATEEEQEAMAQDFFARMRAKLG</sequence>
<proteinExistence type="inferred from homology"/>
<dbReference type="InterPro" id="IPR013986">
    <property type="entry name" value="DExx_box_DNA_helicase_dom_sf"/>
</dbReference>
<dbReference type="EC" id="5.6.2.4" evidence="8"/>
<feature type="domain" description="UvrD-like helicase C-terminal" evidence="12">
    <location>
        <begin position="288"/>
        <end position="571"/>
    </location>
</feature>
<feature type="domain" description="UvrD-like helicase ATP-binding" evidence="11">
    <location>
        <begin position="7"/>
        <end position="287"/>
    </location>
</feature>
<organism evidence="13 14">
    <name type="scientific">Geobacter pickeringii</name>
    <dbReference type="NCBI Taxonomy" id="345632"/>
    <lineage>
        <taxon>Bacteria</taxon>
        <taxon>Pseudomonadati</taxon>
        <taxon>Thermodesulfobacteriota</taxon>
        <taxon>Desulfuromonadia</taxon>
        <taxon>Geobacterales</taxon>
        <taxon>Geobacteraceae</taxon>
        <taxon>Geobacter</taxon>
    </lineage>
</organism>
<dbReference type="Gene3D" id="1.10.486.10">
    <property type="entry name" value="PCRA, domain 4"/>
    <property type="match status" value="1"/>
</dbReference>
<dbReference type="Pfam" id="PF00580">
    <property type="entry name" value="UvrD-helicase"/>
    <property type="match status" value="1"/>
</dbReference>
<dbReference type="Gene3D" id="3.40.50.300">
    <property type="entry name" value="P-loop containing nucleotide triphosphate hydrolases"/>
    <property type="match status" value="2"/>
</dbReference>
<evidence type="ECO:0000256" key="5">
    <source>
        <dbReference type="ARBA" id="ARBA00022840"/>
    </source>
</evidence>
<dbReference type="PROSITE" id="PS51217">
    <property type="entry name" value="UVRD_HELICASE_CTER"/>
    <property type="match status" value="1"/>
</dbReference>
<evidence type="ECO:0000313" key="13">
    <source>
        <dbReference type="EMBL" id="AJE03856.1"/>
    </source>
</evidence>
<dbReference type="GO" id="GO:0016887">
    <property type="term" value="F:ATP hydrolysis activity"/>
    <property type="evidence" value="ECO:0007669"/>
    <property type="project" value="RHEA"/>
</dbReference>
<dbReference type="CDD" id="cd17932">
    <property type="entry name" value="DEXQc_UvrD"/>
    <property type="match status" value="1"/>
</dbReference>
<comment type="catalytic activity">
    <reaction evidence="7">
        <text>Couples ATP hydrolysis with the unwinding of duplex DNA by translocating in the 3'-5' direction.</text>
        <dbReference type="EC" id="5.6.2.4"/>
    </reaction>
</comment>
<reference evidence="13 14" key="1">
    <citation type="journal article" date="2015" name="Genome Announc.">
        <title>Complete Genome of Geobacter pickeringii G13T, a Metal-Reducing Isolate from Sedimentary Kaolin Deposits.</title>
        <authorList>
            <person name="Badalamenti J.P."/>
            <person name="Bond D.R."/>
        </authorList>
    </citation>
    <scope>NUCLEOTIDE SEQUENCE [LARGE SCALE GENOMIC DNA]</scope>
    <source>
        <strain evidence="13 14">G13</strain>
    </source>
</reference>
<evidence type="ECO:0000256" key="1">
    <source>
        <dbReference type="ARBA" id="ARBA00009922"/>
    </source>
</evidence>
<keyword evidence="4 10" id="KW-0347">Helicase</keyword>
<dbReference type="AlphaFoldDB" id="A0A0B5BIK6"/>
<evidence type="ECO:0000256" key="3">
    <source>
        <dbReference type="ARBA" id="ARBA00022801"/>
    </source>
</evidence>
<dbReference type="PROSITE" id="PS51198">
    <property type="entry name" value="UVRD_HELICASE_ATP_BIND"/>
    <property type="match status" value="1"/>
</dbReference>
<feature type="binding site" evidence="10">
    <location>
        <begin position="28"/>
        <end position="35"/>
    </location>
    <ligand>
        <name>ATP</name>
        <dbReference type="ChEBI" id="CHEBI:30616"/>
    </ligand>
</feature>
<dbReference type="InterPro" id="IPR014016">
    <property type="entry name" value="UvrD-like_ATP-bd"/>
</dbReference>
<protein>
    <recommendedName>
        <fullName evidence="8">DNA 3'-5' helicase</fullName>
        <ecNumber evidence="8">5.6.2.4</ecNumber>
    </recommendedName>
</protein>
<dbReference type="Pfam" id="PF13361">
    <property type="entry name" value="UvrD_C"/>
    <property type="match status" value="1"/>
</dbReference>
<evidence type="ECO:0000256" key="4">
    <source>
        <dbReference type="ARBA" id="ARBA00022806"/>
    </source>
</evidence>
<evidence type="ECO:0000256" key="7">
    <source>
        <dbReference type="ARBA" id="ARBA00034617"/>
    </source>
</evidence>
<dbReference type="Proteomes" id="UP000057609">
    <property type="component" value="Chromosome"/>
</dbReference>
<dbReference type="RefSeq" id="WP_039743270.1">
    <property type="nucleotide sequence ID" value="NZ_CP009788.1"/>
</dbReference>
<dbReference type="SUPFAM" id="SSF52540">
    <property type="entry name" value="P-loop containing nucleoside triphosphate hydrolases"/>
    <property type="match status" value="1"/>
</dbReference>
<dbReference type="PANTHER" id="PTHR11070:SF64">
    <property type="entry name" value="ATP-DEPENDENT DNA HELICASE REP"/>
    <property type="match status" value="1"/>
</dbReference>
<dbReference type="GO" id="GO:0005829">
    <property type="term" value="C:cytosol"/>
    <property type="evidence" value="ECO:0007669"/>
    <property type="project" value="TreeGrafter"/>
</dbReference>
<dbReference type="GO" id="GO:0000725">
    <property type="term" value="P:recombinational repair"/>
    <property type="evidence" value="ECO:0007669"/>
    <property type="project" value="TreeGrafter"/>
</dbReference>
<evidence type="ECO:0000259" key="11">
    <source>
        <dbReference type="PROSITE" id="PS51198"/>
    </source>
</evidence>
<dbReference type="GO" id="GO:0005524">
    <property type="term" value="F:ATP binding"/>
    <property type="evidence" value="ECO:0007669"/>
    <property type="project" value="UniProtKB-UniRule"/>
</dbReference>
<evidence type="ECO:0000313" key="14">
    <source>
        <dbReference type="Proteomes" id="UP000057609"/>
    </source>
</evidence>
<dbReference type="InterPro" id="IPR027417">
    <property type="entry name" value="P-loop_NTPase"/>
</dbReference>
<keyword evidence="14" id="KW-1185">Reference proteome</keyword>
<dbReference type="InterPro" id="IPR014017">
    <property type="entry name" value="DNA_helicase_UvrD-like_C"/>
</dbReference>
<dbReference type="STRING" id="345632.GPICK_11270"/>